<dbReference type="Proteomes" id="UP000814176">
    <property type="component" value="Unassembled WGS sequence"/>
</dbReference>
<dbReference type="GeneID" id="72000567"/>
<dbReference type="EMBL" id="JADCUA010000059">
    <property type="protein sequence ID" value="KAH9828579.1"/>
    <property type="molecule type" value="Genomic_DNA"/>
</dbReference>
<protein>
    <submittedName>
        <fullName evidence="6">P-loop containing nucleoside triphosphate hydrolase protein</fullName>
    </submittedName>
</protein>
<evidence type="ECO:0000313" key="6">
    <source>
        <dbReference type="EMBL" id="KAH9828579.1"/>
    </source>
</evidence>
<dbReference type="GO" id="GO:0016787">
    <property type="term" value="F:hydrolase activity"/>
    <property type="evidence" value="ECO:0007669"/>
    <property type="project" value="UniProtKB-KW"/>
</dbReference>
<dbReference type="SMART" id="SM00490">
    <property type="entry name" value="HELICc"/>
    <property type="match status" value="1"/>
</dbReference>
<gene>
    <name evidence="6" type="ORF">C8Q71DRAFT_688599</name>
</gene>
<evidence type="ECO:0000256" key="1">
    <source>
        <dbReference type="ARBA" id="ARBA00022741"/>
    </source>
</evidence>
<dbReference type="InterPro" id="IPR027417">
    <property type="entry name" value="P-loop_NTPase"/>
</dbReference>
<keyword evidence="7" id="KW-1185">Reference proteome</keyword>
<reference evidence="6 7" key="1">
    <citation type="journal article" date="2021" name="Environ. Microbiol.">
        <title>Gene family expansions and transcriptome signatures uncover fungal adaptations to wood decay.</title>
        <authorList>
            <person name="Hage H."/>
            <person name="Miyauchi S."/>
            <person name="Viragh M."/>
            <person name="Drula E."/>
            <person name="Min B."/>
            <person name="Chaduli D."/>
            <person name="Navarro D."/>
            <person name="Favel A."/>
            <person name="Norest M."/>
            <person name="Lesage-Meessen L."/>
            <person name="Balint B."/>
            <person name="Merenyi Z."/>
            <person name="de Eugenio L."/>
            <person name="Morin E."/>
            <person name="Martinez A.T."/>
            <person name="Baldrian P."/>
            <person name="Stursova M."/>
            <person name="Martinez M.J."/>
            <person name="Novotny C."/>
            <person name="Magnuson J.K."/>
            <person name="Spatafora J.W."/>
            <person name="Maurice S."/>
            <person name="Pangilinan J."/>
            <person name="Andreopoulos W."/>
            <person name="LaButti K."/>
            <person name="Hundley H."/>
            <person name="Na H."/>
            <person name="Kuo A."/>
            <person name="Barry K."/>
            <person name="Lipzen A."/>
            <person name="Henrissat B."/>
            <person name="Riley R."/>
            <person name="Ahrendt S."/>
            <person name="Nagy L.G."/>
            <person name="Grigoriev I.V."/>
            <person name="Martin F."/>
            <person name="Rosso M.N."/>
        </authorList>
    </citation>
    <scope>NUCLEOTIDE SEQUENCE [LARGE SCALE GENOMIC DNA]</scope>
    <source>
        <strain evidence="6 7">CIRM-BRFM 1785</strain>
    </source>
</reference>
<dbReference type="PROSITE" id="PS51194">
    <property type="entry name" value="HELICASE_CTER"/>
    <property type="match status" value="1"/>
</dbReference>
<dbReference type="PANTHER" id="PTHR45626:SF26">
    <property type="entry name" value="FAMILY HELICASE, PUTATIVE (AFU_ORTHOLOGUE AFUA_2G09120)-RELATED"/>
    <property type="match status" value="1"/>
</dbReference>
<dbReference type="InterPro" id="IPR050628">
    <property type="entry name" value="SNF2_RAD54_helicase_TF"/>
</dbReference>
<evidence type="ECO:0000256" key="2">
    <source>
        <dbReference type="ARBA" id="ARBA00022801"/>
    </source>
</evidence>
<keyword evidence="3" id="KW-0067">ATP-binding</keyword>
<sequence>RDSRAPSGRRTKRSQSSTARGHRSSSTRSTLMRTINRNYIAIRTLRDQAGGIIGMTATPTMTTPMDLALIGRLMDVPEFGEEHFSEIDEIRIQLGKCKSMDRKARKEEAAGADGGKGKGKAPDRPKPKISYLIDYTIVVMIDFRGRWSGMVVRRTVKSKDLHGKALSGLPPLHTVHVLLRLAPYEQEMIDGITEGMSQQIGSNPSVATNTVSASICSPGATLRGCFPPHDVRPGDRARAQRANCPRKFYLDLRRATFHLSQCSQVGLEVPETLADFEAFPTAKLSALVTIIRHHATPRAPPLDIFHELRTVPLKDLPPYPDANALVPDPDFPGYVEHNGSGPDKIIVFSYFPSNNELLRNLFAAYQIEAVFLHGGQTAMQRTAIVNRFKKSGADGPTVLVMSTVGAAGLNMPCANIMIFVDTMWSAQETEQAEGRILRFGQTKDCISYHLLPKGTADISLYRMALDKGVMHQAFI</sequence>
<dbReference type="CDD" id="cd18793">
    <property type="entry name" value="SF2_C_SNF"/>
    <property type="match status" value="1"/>
</dbReference>
<evidence type="ECO:0000256" key="4">
    <source>
        <dbReference type="SAM" id="MobiDB-lite"/>
    </source>
</evidence>
<dbReference type="SUPFAM" id="SSF52540">
    <property type="entry name" value="P-loop containing nucleoside triphosphate hydrolases"/>
    <property type="match status" value="1"/>
</dbReference>
<accession>A0ABQ8JX83</accession>
<comment type="caution">
    <text evidence="6">The sequence shown here is derived from an EMBL/GenBank/DDBJ whole genome shotgun (WGS) entry which is preliminary data.</text>
</comment>
<feature type="non-terminal residue" evidence="6">
    <location>
        <position position="475"/>
    </location>
</feature>
<feature type="region of interest" description="Disordered" evidence="4">
    <location>
        <begin position="105"/>
        <end position="124"/>
    </location>
</feature>
<feature type="domain" description="Helicase C-terminal" evidence="5">
    <location>
        <begin position="330"/>
        <end position="475"/>
    </location>
</feature>
<dbReference type="Pfam" id="PF00271">
    <property type="entry name" value="Helicase_C"/>
    <property type="match status" value="1"/>
</dbReference>
<proteinExistence type="predicted"/>
<feature type="region of interest" description="Disordered" evidence="4">
    <location>
        <begin position="1"/>
        <end position="32"/>
    </location>
</feature>
<dbReference type="InterPro" id="IPR049730">
    <property type="entry name" value="SNF2/RAD54-like_C"/>
</dbReference>
<keyword evidence="1" id="KW-0547">Nucleotide-binding</keyword>
<name>A0ABQ8JX83_9APHY</name>
<evidence type="ECO:0000259" key="5">
    <source>
        <dbReference type="PROSITE" id="PS51194"/>
    </source>
</evidence>
<keyword evidence="2 6" id="KW-0378">Hydrolase</keyword>
<organism evidence="6 7">
    <name type="scientific">Rhodofomes roseus</name>
    <dbReference type="NCBI Taxonomy" id="34475"/>
    <lineage>
        <taxon>Eukaryota</taxon>
        <taxon>Fungi</taxon>
        <taxon>Dikarya</taxon>
        <taxon>Basidiomycota</taxon>
        <taxon>Agaricomycotina</taxon>
        <taxon>Agaricomycetes</taxon>
        <taxon>Polyporales</taxon>
        <taxon>Rhodofomes</taxon>
    </lineage>
</organism>
<evidence type="ECO:0000313" key="7">
    <source>
        <dbReference type="Proteomes" id="UP000814176"/>
    </source>
</evidence>
<dbReference type="Gene3D" id="3.40.50.300">
    <property type="entry name" value="P-loop containing nucleotide triphosphate hydrolases"/>
    <property type="match status" value="1"/>
</dbReference>
<feature type="non-terminal residue" evidence="6">
    <location>
        <position position="1"/>
    </location>
</feature>
<dbReference type="RefSeq" id="XP_047772262.1">
    <property type="nucleotide sequence ID" value="XM_047919835.1"/>
</dbReference>
<evidence type="ECO:0000256" key="3">
    <source>
        <dbReference type="ARBA" id="ARBA00022840"/>
    </source>
</evidence>
<dbReference type="InterPro" id="IPR001650">
    <property type="entry name" value="Helicase_C-like"/>
</dbReference>
<dbReference type="PANTHER" id="PTHR45626">
    <property type="entry name" value="TRANSCRIPTION TERMINATION FACTOR 2-RELATED"/>
    <property type="match status" value="1"/>
</dbReference>